<organism evidence="2 3">
    <name type="scientific">Cardamine amara subsp. amara</name>
    <dbReference type="NCBI Taxonomy" id="228776"/>
    <lineage>
        <taxon>Eukaryota</taxon>
        <taxon>Viridiplantae</taxon>
        <taxon>Streptophyta</taxon>
        <taxon>Embryophyta</taxon>
        <taxon>Tracheophyta</taxon>
        <taxon>Spermatophyta</taxon>
        <taxon>Magnoliopsida</taxon>
        <taxon>eudicotyledons</taxon>
        <taxon>Gunneridae</taxon>
        <taxon>Pentapetalae</taxon>
        <taxon>rosids</taxon>
        <taxon>malvids</taxon>
        <taxon>Brassicales</taxon>
        <taxon>Brassicaceae</taxon>
        <taxon>Cardamineae</taxon>
        <taxon>Cardamine</taxon>
    </lineage>
</organism>
<evidence type="ECO:0000313" key="3">
    <source>
        <dbReference type="Proteomes" id="UP001558713"/>
    </source>
</evidence>
<dbReference type="AlphaFoldDB" id="A0ABD1BUJ6"/>
<name>A0ABD1BUJ6_CARAN</name>
<gene>
    <name evidence="2" type="ORF">V5N11_029844</name>
</gene>
<accession>A0ABD1BUJ6</accession>
<reference evidence="2 3" key="1">
    <citation type="submission" date="2024-04" db="EMBL/GenBank/DDBJ databases">
        <title>Genome assembly C_amara_ONT_v2.</title>
        <authorList>
            <person name="Yant L."/>
            <person name="Moore C."/>
            <person name="Slenker M."/>
        </authorList>
    </citation>
    <scope>NUCLEOTIDE SEQUENCE [LARGE SCALE GENOMIC DNA]</scope>
    <source>
        <tissue evidence="2">Leaf</tissue>
    </source>
</reference>
<dbReference type="Proteomes" id="UP001558713">
    <property type="component" value="Unassembled WGS sequence"/>
</dbReference>
<protein>
    <submittedName>
        <fullName evidence="2">Protein RNA-directed DNA methylation 3</fullName>
    </submittedName>
</protein>
<feature type="compositionally biased region" description="Basic residues" evidence="1">
    <location>
        <begin position="1"/>
        <end position="16"/>
    </location>
</feature>
<sequence>MVRKGKEKQVTGKKRKSSFEFRDESYSKKIKIKEFRDECLMIKKPKNPGVLQFFEESANVGYYGGSSDEDFTFLFSDLEDKPELEEGTSKDGEYNEKTVGFDASAFGDTVSTTKFLLSLEKEWQPGGKIQESYVWILIIV</sequence>
<comment type="caution">
    <text evidence="2">The sequence shown here is derived from an EMBL/GenBank/DDBJ whole genome shotgun (WGS) entry which is preliminary data.</text>
</comment>
<keyword evidence="3" id="KW-1185">Reference proteome</keyword>
<evidence type="ECO:0000256" key="1">
    <source>
        <dbReference type="SAM" id="MobiDB-lite"/>
    </source>
</evidence>
<proteinExistence type="predicted"/>
<feature type="region of interest" description="Disordered" evidence="1">
    <location>
        <begin position="1"/>
        <end position="24"/>
    </location>
</feature>
<evidence type="ECO:0000313" key="2">
    <source>
        <dbReference type="EMBL" id="KAL1220868.1"/>
    </source>
</evidence>
<dbReference type="EMBL" id="JBANAX010000142">
    <property type="protein sequence ID" value="KAL1220868.1"/>
    <property type="molecule type" value="Genomic_DNA"/>
</dbReference>